<evidence type="ECO:0000313" key="2">
    <source>
        <dbReference type="Proteomes" id="UP000321812"/>
    </source>
</evidence>
<proteinExistence type="predicted"/>
<dbReference type="EMBL" id="VOAP01000013">
    <property type="protein sequence ID" value="TWO20644.1"/>
    <property type="molecule type" value="Genomic_DNA"/>
</dbReference>
<dbReference type="RefSeq" id="WP_034963039.1">
    <property type="nucleotide sequence ID" value="NZ_CBCWQW010000018.1"/>
</dbReference>
<sequence>MKKEELLTKFKDKRTKCVVYTRVMGYHRPVESFNLGKQGEHKERVKFLEPTKC</sequence>
<dbReference type="GO" id="GO:0006260">
    <property type="term" value="P:DNA replication"/>
    <property type="evidence" value="ECO:0007669"/>
    <property type="project" value="InterPro"/>
</dbReference>
<protein>
    <submittedName>
        <fullName evidence="1">Uncharacterized protein</fullName>
    </submittedName>
</protein>
<accession>A0A381CK81</accession>
<dbReference type="GO" id="GO:0008998">
    <property type="term" value="F:ribonucleoside-triphosphate reductase (thioredoxin) activity"/>
    <property type="evidence" value="ECO:0007669"/>
    <property type="project" value="InterPro"/>
</dbReference>
<gene>
    <name evidence="1" type="ORF">YZ82_04830</name>
</gene>
<name>A0A381CK81_CAMHY</name>
<dbReference type="InterPro" id="IPR012833">
    <property type="entry name" value="NrdD"/>
</dbReference>
<dbReference type="Proteomes" id="UP000321812">
    <property type="component" value="Unassembled WGS sequence"/>
</dbReference>
<organism evidence="1 2">
    <name type="scientific">Campylobacter hyointestinalis</name>
    <dbReference type="NCBI Taxonomy" id="198"/>
    <lineage>
        <taxon>Bacteria</taxon>
        <taxon>Pseudomonadati</taxon>
        <taxon>Campylobacterota</taxon>
        <taxon>Epsilonproteobacteria</taxon>
        <taxon>Campylobacterales</taxon>
        <taxon>Campylobacteraceae</taxon>
        <taxon>Campylobacter</taxon>
    </lineage>
</organism>
<reference evidence="1 2" key="1">
    <citation type="submission" date="2019-07" db="EMBL/GenBank/DDBJ databases">
        <title>Rapid identification of Enteric Bacteria from Whole Genome Sequences (WGS) using Average Nucleotide Identity (ANI).</title>
        <authorList>
            <person name="Lane C."/>
        </authorList>
    </citation>
    <scope>NUCLEOTIDE SEQUENCE [LARGE SCALE GENOMIC DNA]</scope>
    <source>
        <strain evidence="1 2">D2411</strain>
    </source>
</reference>
<comment type="caution">
    <text evidence="1">The sequence shown here is derived from an EMBL/GenBank/DDBJ whole genome shotgun (WGS) entry which is preliminary data.</text>
</comment>
<dbReference type="GeneID" id="56509167"/>
<dbReference type="OrthoDB" id="9808075at2"/>
<evidence type="ECO:0000313" key="1">
    <source>
        <dbReference type="EMBL" id="TWO20644.1"/>
    </source>
</evidence>
<dbReference type="Pfam" id="PF13597">
    <property type="entry name" value="NRDD"/>
    <property type="match status" value="1"/>
</dbReference>
<dbReference type="AlphaFoldDB" id="A0A381CK81"/>